<protein>
    <recommendedName>
        <fullName evidence="8">ABC3 transporter permease C-terminal domain-containing protein</fullName>
    </recommendedName>
</protein>
<comment type="similarity">
    <text evidence="6">Belongs to the ABC-4 integral membrane protein family.</text>
</comment>
<evidence type="ECO:0000256" key="4">
    <source>
        <dbReference type="ARBA" id="ARBA00022989"/>
    </source>
</evidence>
<evidence type="ECO:0000313" key="9">
    <source>
        <dbReference type="EMBL" id="GAH39966.1"/>
    </source>
</evidence>
<dbReference type="GO" id="GO:0022857">
    <property type="term" value="F:transmembrane transporter activity"/>
    <property type="evidence" value="ECO:0007669"/>
    <property type="project" value="TreeGrafter"/>
</dbReference>
<evidence type="ECO:0000256" key="7">
    <source>
        <dbReference type="SAM" id="Phobius"/>
    </source>
</evidence>
<feature type="transmembrane region" description="Helical" evidence="7">
    <location>
        <begin position="343"/>
        <end position="370"/>
    </location>
</feature>
<keyword evidence="3 7" id="KW-0812">Transmembrane</keyword>
<sequence length="421" mass="46597">RPEFALWGLTALSVLGVALAVGLVAGIPIFTDSVGFQILKKELARHAYGNTNPPLAMRYYRIPSAPEPMTVQRALDTGAWLAQMTAHEVGLPIAHNYTQIGSHALTMRALPENTRYSQRELRQVRIVCVPRVEDQIEIIGGLPFSQADLADELLVWARPAFVTKLGVEPGETFELFSFNAVRPDRPLRFRIAGIWEAKDPAGPFWYRDPHDLLEEEFLTSVGAFARFVAPFMPQQIDFSFWYQVLDHGRLRFDDVDQYARGVLSAQYKAEGMLPSIRVDRSPIEPLQEVQQRTRVLKQLLFGFSLPVIALLLFFVAAISSIAVRYQRSELAILMSRGAGPAQVIGISALEGLIHMGLGTPLGILFSLGLARAMSLNTGFLTFDRSAPLPLATQALDWRLVGLALGVCLAARLLPTLRASSH</sequence>
<keyword evidence="5 7" id="KW-0472">Membrane</keyword>
<evidence type="ECO:0000256" key="2">
    <source>
        <dbReference type="ARBA" id="ARBA00022475"/>
    </source>
</evidence>
<accession>X1F2Z0</accession>
<organism evidence="9">
    <name type="scientific">marine sediment metagenome</name>
    <dbReference type="NCBI Taxonomy" id="412755"/>
    <lineage>
        <taxon>unclassified sequences</taxon>
        <taxon>metagenomes</taxon>
        <taxon>ecological metagenomes</taxon>
    </lineage>
</organism>
<dbReference type="AlphaFoldDB" id="X1F2Z0"/>
<dbReference type="InterPro" id="IPR050250">
    <property type="entry name" value="Macrolide_Exporter_MacB"/>
</dbReference>
<dbReference type="EMBL" id="BARU01007005">
    <property type="protein sequence ID" value="GAH39966.1"/>
    <property type="molecule type" value="Genomic_DNA"/>
</dbReference>
<reference evidence="9" key="1">
    <citation type="journal article" date="2014" name="Front. Microbiol.">
        <title>High frequency of phylogenetically diverse reductive dehalogenase-homologous genes in deep subseafloor sedimentary metagenomes.</title>
        <authorList>
            <person name="Kawai M."/>
            <person name="Futagami T."/>
            <person name="Toyoda A."/>
            <person name="Takaki Y."/>
            <person name="Nishi S."/>
            <person name="Hori S."/>
            <person name="Arai W."/>
            <person name="Tsubouchi T."/>
            <person name="Morono Y."/>
            <person name="Uchiyama I."/>
            <person name="Ito T."/>
            <person name="Fujiyama A."/>
            <person name="Inagaki F."/>
            <person name="Takami H."/>
        </authorList>
    </citation>
    <scope>NUCLEOTIDE SEQUENCE</scope>
    <source>
        <strain evidence="9">Expedition CK06-06</strain>
    </source>
</reference>
<comment type="subcellular location">
    <subcellularLocation>
        <location evidence="1">Cell membrane</location>
        <topology evidence="1">Multi-pass membrane protein</topology>
    </subcellularLocation>
</comment>
<feature type="transmembrane region" description="Helical" evidence="7">
    <location>
        <begin position="299"/>
        <end position="323"/>
    </location>
</feature>
<keyword evidence="4 7" id="KW-1133">Transmembrane helix</keyword>
<dbReference type="PANTHER" id="PTHR30572:SF4">
    <property type="entry name" value="ABC TRANSPORTER PERMEASE YTRF"/>
    <property type="match status" value="1"/>
</dbReference>
<feature type="non-terminal residue" evidence="9">
    <location>
        <position position="421"/>
    </location>
</feature>
<feature type="non-terminal residue" evidence="9">
    <location>
        <position position="1"/>
    </location>
</feature>
<dbReference type="PANTHER" id="PTHR30572">
    <property type="entry name" value="MEMBRANE COMPONENT OF TRANSPORTER-RELATED"/>
    <property type="match status" value="1"/>
</dbReference>
<keyword evidence="2" id="KW-1003">Cell membrane</keyword>
<comment type="caution">
    <text evidence="9">The sequence shown here is derived from an EMBL/GenBank/DDBJ whole genome shotgun (WGS) entry which is preliminary data.</text>
</comment>
<evidence type="ECO:0000259" key="8">
    <source>
        <dbReference type="Pfam" id="PF02687"/>
    </source>
</evidence>
<dbReference type="GO" id="GO:0005886">
    <property type="term" value="C:plasma membrane"/>
    <property type="evidence" value="ECO:0007669"/>
    <property type="project" value="UniProtKB-SubCell"/>
</dbReference>
<evidence type="ECO:0000256" key="5">
    <source>
        <dbReference type="ARBA" id="ARBA00023136"/>
    </source>
</evidence>
<proteinExistence type="inferred from homology"/>
<dbReference type="InterPro" id="IPR003838">
    <property type="entry name" value="ABC3_permease_C"/>
</dbReference>
<evidence type="ECO:0000256" key="1">
    <source>
        <dbReference type="ARBA" id="ARBA00004651"/>
    </source>
</evidence>
<feature type="domain" description="ABC3 transporter permease C-terminal" evidence="8">
    <location>
        <begin position="303"/>
        <end position="420"/>
    </location>
</feature>
<gene>
    <name evidence="9" type="ORF">S03H2_13812</name>
</gene>
<evidence type="ECO:0000256" key="3">
    <source>
        <dbReference type="ARBA" id="ARBA00022692"/>
    </source>
</evidence>
<dbReference type="Pfam" id="PF02687">
    <property type="entry name" value="FtsX"/>
    <property type="match status" value="1"/>
</dbReference>
<evidence type="ECO:0000256" key="6">
    <source>
        <dbReference type="ARBA" id="ARBA00038076"/>
    </source>
</evidence>
<name>X1F2Z0_9ZZZZ</name>